<name>A0ABS9MRU1_9BURK</name>
<dbReference type="Gene3D" id="3.30.70.1790">
    <property type="entry name" value="RepB DNA-primase, N-terminal domain"/>
    <property type="match status" value="1"/>
</dbReference>
<organism evidence="2 3">
    <name type="scientific">Mesosutterella porci</name>
    <dbReference type="NCBI Taxonomy" id="2915351"/>
    <lineage>
        <taxon>Bacteria</taxon>
        <taxon>Pseudomonadati</taxon>
        <taxon>Pseudomonadota</taxon>
        <taxon>Betaproteobacteria</taxon>
        <taxon>Burkholderiales</taxon>
        <taxon>Sutterellaceae</taxon>
        <taxon>Mesosutterella</taxon>
    </lineage>
</organism>
<dbReference type="Proteomes" id="UP001297600">
    <property type="component" value="Unassembled WGS sequence"/>
</dbReference>
<accession>A0ABS9MRU1</accession>
<evidence type="ECO:0000256" key="1">
    <source>
        <dbReference type="SAM" id="MobiDB-lite"/>
    </source>
</evidence>
<sequence>MGADVQPLYVGFAGSPAGNGNWGVIKTPPESAGTNNYFTISAFKPADGRYSRKKANFAAQCAVVLDDVTERVDPEKQKAQIPFDRITLAPSWALETSSGNFQIGFILSEPITAVADADALTESIIAAGLSDPGATGPATRLMRLPVGLNGKYTPPFTCALRIWEPARKYSVEELRQGLDLRSRSTLPEAPQEAPKTAITARREASRHSDPQAPGNAVYAPAKAVNPVLEALQERGLIRRQIDKGKYEISCPWKSEHTDEIDSGAAYWEPDDNHPIGSFKCMHGHCAERHIDDLLKFLGLDAEDACLKARITTRPGEVNRIVLAAEEELAKTGKYFRRGGQVASIVRSKEKGGVRLLLATQQSLLIELCRLTRWLHYDGRSKCEVPCDPPTKYLLAILDDHEQTALPELIGISRQPVISSNGSICGAPGFNPDNGIYGDFDPAQFEIIENPTKEDAERACQMLESFLEEFPFEAKCDKSAALSAMLTAVVRPQLRIAPMYHVMAHVPGSGKSYLSSLIAVFATPDDPPASPFPKDDEECRKFLLSRFLEAPPLLNFDNLTEDIRAFKSLCIALTEPYMNGRILGSSKTANVSTRTLLLSSGNNVGPVQDMTRRVVTINLNPQDEIPANHVFNRPNLLDEARDNRGKLVSCALTIIAAWRLARCPKCETVPSVNSFSQWSDWCRQPLLWLGRNDPAQRMFESMREDPERMYIGRVFAALRDEFHNSPITVRMIANHAEQQHSGDLREALEEEFYQYGNLNRKRLGWWLKQKEGTQVDGYKLVKASPFRKQLAYEIEVYEPTAAKEADKSNGNSN</sequence>
<comment type="caution">
    <text evidence="2">The sequence shown here is derived from an EMBL/GenBank/DDBJ whole genome shotgun (WGS) entry which is preliminary data.</text>
</comment>
<protein>
    <recommendedName>
        <fullName evidence="4">RepB-like DNA primase domain-containing protein</fullName>
    </recommendedName>
</protein>
<feature type="region of interest" description="Disordered" evidence="1">
    <location>
        <begin position="182"/>
        <end position="217"/>
    </location>
</feature>
<keyword evidence="3" id="KW-1185">Reference proteome</keyword>
<reference evidence="2 3" key="1">
    <citation type="submission" date="2022-02" db="EMBL/GenBank/DDBJ databases">
        <title>Mesosutterella porci, a novel member of the family Sutterellaceae from pig feces.</title>
        <authorList>
            <person name="Wylensek D."/>
            <person name="Clavel T."/>
        </authorList>
    </citation>
    <scope>NUCLEOTIDE SEQUENCE [LARGE SCALE GENOMIC DNA]</scope>
    <source>
        <strain evidence="3">oilRF-744-wt-GAM-9</strain>
    </source>
</reference>
<proteinExistence type="predicted"/>
<gene>
    <name evidence="2" type="ORF">MAF45_07850</name>
</gene>
<evidence type="ECO:0000313" key="3">
    <source>
        <dbReference type="Proteomes" id="UP001297600"/>
    </source>
</evidence>
<evidence type="ECO:0000313" key="2">
    <source>
        <dbReference type="EMBL" id="MCG5031351.1"/>
    </source>
</evidence>
<evidence type="ECO:0008006" key="4">
    <source>
        <dbReference type="Google" id="ProtNLM"/>
    </source>
</evidence>
<dbReference type="RefSeq" id="WP_237979082.1">
    <property type="nucleotide sequence ID" value="NZ_JAKNCT010000008.1"/>
</dbReference>
<feature type="compositionally biased region" description="Basic and acidic residues" evidence="1">
    <location>
        <begin position="200"/>
        <end position="209"/>
    </location>
</feature>
<dbReference type="EMBL" id="JAKNCT010000008">
    <property type="protein sequence ID" value="MCG5031351.1"/>
    <property type="molecule type" value="Genomic_DNA"/>
</dbReference>